<dbReference type="InterPro" id="IPR011628">
    <property type="entry name" value="Cleaved_adhesin"/>
</dbReference>
<dbReference type="Pfam" id="PF19910">
    <property type="entry name" value="DUF6383"/>
    <property type="match status" value="1"/>
</dbReference>
<keyword evidence="3" id="KW-1185">Reference proteome</keyword>
<gene>
    <name evidence="2" type="ORF">FYJ29_07965</name>
</gene>
<dbReference type="Gene3D" id="2.60.120.200">
    <property type="match status" value="2"/>
</dbReference>
<protein>
    <recommendedName>
        <fullName evidence="1">Fibronectin type-III domain-containing protein</fullName>
    </recommendedName>
</protein>
<proteinExistence type="predicted"/>
<dbReference type="PROSITE" id="PS50853">
    <property type="entry name" value="FN3"/>
    <property type="match status" value="1"/>
</dbReference>
<feature type="domain" description="Fibronectin type-III" evidence="1">
    <location>
        <begin position="771"/>
        <end position="874"/>
    </location>
</feature>
<dbReference type="Gene3D" id="2.60.40.10">
    <property type="entry name" value="Immunoglobulins"/>
    <property type="match status" value="2"/>
</dbReference>
<dbReference type="Pfam" id="PF07675">
    <property type="entry name" value="Cleaved_Adhesin"/>
    <property type="match status" value="2"/>
</dbReference>
<dbReference type="SMART" id="SM00060">
    <property type="entry name" value="FN3"/>
    <property type="match status" value="3"/>
</dbReference>
<name>A0A6L5XEA6_9BACT</name>
<dbReference type="InterPro" id="IPR036116">
    <property type="entry name" value="FN3_sf"/>
</dbReference>
<dbReference type="InterPro" id="IPR011635">
    <property type="entry name" value="CARDB"/>
</dbReference>
<dbReference type="InterPro" id="IPR045963">
    <property type="entry name" value="DUF6383"/>
</dbReference>
<dbReference type="SUPFAM" id="SSF63825">
    <property type="entry name" value="YWTD domain"/>
    <property type="match status" value="1"/>
</dbReference>
<evidence type="ECO:0000313" key="3">
    <source>
        <dbReference type="Proteomes" id="UP000483362"/>
    </source>
</evidence>
<dbReference type="EMBL" id="VULT01000011">
    <property type="protein sequence ID" value="MSS17688.1"/>
    <property type="molecule type" value="Genomic_DNA"/>
</dbReference>
<sequence>MNHKLLSAIIAVTVASGLAIGQGEFLQSRPVDRVQHGPGSTAVQSGTAVAGNWSSLGKLLNKGDSKAPSLAEASATMLYGIVVDNNKGKTIPHGMYKFPASSTSTFTAVKTGEGFGNFGTYGDGKYYTMVYDVSTDTKSHWYTYDASTWQIESVVDKGRSNPELCNGMAFDPLTEKVYGIVNTSTGRWESYNLVVFNTDDWSYKSIAPTTSMFALAFDNKGNLYGVDDSGNFSKIDVKTGEATTIKNVGFTPAFAQSAAFDAVNNRYLWASFHIDESSSSLLSILYSIDPATGKMTLIKKFSSPIEITGMFIKNPLAADKAPAAMPAASLAYDNPGSLSCTISYTAPSKAYDGSTLAGNVDVLLMAGDDTIATQSVAPGANGSFHYTFPARGRYTIAARAVNDAGRGPRTLIKTYAGKDDPAASTGATLTIDDSNQATVAWTAPTQSVHGGYLDAENLKYDVYRFPDSVLVAHNIGSTTHSENVGSVMNNYSYKIIAKVDDNEGKPAWTNAVVHGQPFTPPYEEYFSNAYNFPLWTVIDANGDGNTFHYIGESQQDGYIQNSEGGDDWAISPAIMLDNQHVYKLSYALMPSFFNPQTFTVTCGTSNTATAQGQVIEQLKDYTGSVPFQNHVDYFIPEASGKNHIGFHTVSEQALCNLDSIRLYEFAATAGPDSVTQLSATSTGSELKVKLSMVTPTKTIAGASISSLGLKIYRDTVLIKTDDNVKAGTQYTFTDDAAKAGNNVYTIVPFNNAGDGWRTEVTRYAGYDIPGAVSHLKAVWTSDSNTVRLTWAAPTTGLHGGAIDLSKLTYTITTGDYDWDEKEVDSGVLETTYDADLTGNVSTTSGEWKTLKVKAVNEQGTSALTSTTIPMGKPYAAPWTMTWAWQREDLGKWKDEVLVDNDLGNCWYFDDGSFDETVQPYDNDRGDLLFCNRYSVLDVEAKCRFKSPVIDITALSNPVLSFYMYQNTKLPDDVWLIVEGTTNGSDYVAMSDTIRANANDGWTLVRVPLTKLKGLKRVGLSLLGHSDLGKSHYYFIDQVKLEDYLNNDLQAVSIKPSTTVAKAGREIELKAQVTNRGLNTASGYKVALYCNDKEVENVTGTELKTEQSFEHVFKKTFNTDECGQNYNFKVVVTAAGDENALNDTTPVATVFAQRNSALPAPTGLQASEQSNAIELTFNAPNTGNGQLPVTDSFEDYQPLAVDGIGDWKVYDADGQNTLAPNGVNDYAGEYKPNAYQVFNPTLLGLTDDMWKAKSGNQYLISFGGDGYYPSSPYNQQTPLADNWLISPLVKGGTEVSFFTMHMKADDASAHVELLASKSGNNIDDFSLVRADSLDGADWAQHTFTLPADAKYFAIRFVATGQAVMMLDDVQYTRDASNLKIEGYNVYRNNEIVGRTSTTAYSDESAPAGSLTYTVTALYNEGESGHSNVAVVEPTGLESVNAAINGVKIVGGNQCVIIMGAVGRTVDVYTVAGTQAFAKANCASRETVNLSTGVYIVKVDGYTAAKVYVR</sequence>
<organism evidence="2 3">
    <name type="scientific">Sodaliphilus pleomorphus</name>
    <dbReference type="NCBI Taxonomy" id="2606626"/>
    <lineage>
        <taxon>Bacteria</taxon>
        <taxon>Pseudomonadati</taxon>
        <taxon>Bacteroidota</taxon>
        <taxon>Bacteroidia</taxon>
        <taxon>Bacteroidales</taxon>
        <taxon>Muribaculaceae</taxon>
        <taxon>Sodaliphilus</taxon>
    </lineage>
</organism>
<dbReference type="SUPFAM" id="SSF49265">
    <property type="entry name" value="Fibronectin type III"/>
    <property type="match status" value="1"/>
</dbReference>
<comment type="caution">
    <text evidence="2">The sequence shown here is derived from an EMBL/GenBank/DDBJ whole genome shotgun (WGS) entry which is preliminary data.</text>
</comment>
<dbReference type="Proteomes" id="UP000483362">
    <property type="component" value="Unassembled WGS sequence"/>
</dbReference>
<dbReference type="InterPro" id="IPR003961">
    <property type="entry name" value="FN3_dom"/>
</dbReference>
<dbReference type="InterPro" id="IPR013783">
    <property type="entry name" value="Ig-like_fold"/>
</dbReference>
<evidence type="ECO:0000313" key="2">
    <source>
        <dbReference type="EMBL" id="MSS17688.1"/>
    </source>
</evidence>
<accession>A0A6L5XEA6</accession>
<dbReference type="Pfam" id="PF07705">
    <property type="entry name" value="CARDB"/>
    <property type="match status" value="1"/>
</dbReference>
<reference evidence="2 3" key="1">
    <citation type="submission" date="2019-08" db="EMBL/GenBank/DDBJ databases">
        <title>In-depth cultivation of the pig gut microbiome towards novel bacterial diversity and tailored functional studies.</title>
        <authorList>
            <person name="Wylensek D."/>
            <person name="Hitch T.C.A."/>
            <person name="Clavel T."/>
        </authorList>
    </citation>
    <scope>NUCLEOTIDE SEQUENCE [LARGE SCALE GENOMIC DNA]</scope>
    <source>
        <strain evidence="2 3">Oil-RF-744-WCA-WT-10</strain>
    </source>
</reference>
<evidence type="ECO:0000259" key="1">
    <source>
        <dbReference type="PROSITE" id="PS50853"/>
    </source>
</evidence>
<dbReference type="RefSeq" id="WP_154327767.1">
    <property type="nucleotide sequence ID" value="NZ_CP045696.1"/>
</dbReference>